<proteinExistence type="predicted"/>
<protein>
    <submittedName>
        <fullName evidence="1">Uncharacterized protein</fullName>
    </submittedName>
</protein>
<name>A0A3N4DE89_9GAMM</name>
<evidence type="ECO:0000313" key="2">
    <source>
        <dbReference type="Proteomes" id="UP000278855"/>
    </source>
</evidence>
<dbReference type="Proteomes" id="UP000278855">
    <property type="component" value="Unassembled WGS sequence"/>
</dbReference>
<organism evidence="1 2">
    <name type="scientific">Shewanella psychromarinicola</name>
    <dbReference type="NCBI Taxonomy" id="2487742"/>
    <lineage>
        <taxon>Bacteria</taxon>
        <taxon>Pseudomonadati</taxon>
        <taxon>Pseudomonadota</taxon>
        <taxon>Gammaproteobacteria</taxon>
        <taxon>Alteromonadales</taxon>
        <taxon>Shewanellaceae</taxon>
        <taxon>Shewanella</taxon>
    </lineage>
</organism>
<comment type="caution">
    <text evidence="1">The sequence shown here is derived from an EMBL/GenBank/DDBJ whole genome shotgun (WGS) entry which is preliminary data.</text>
</comment>
<accession>A0A3N4DE89</accession>
<sequence length="84" mass="9580">MVPEARLFLITESGTPDVQQERGILSLTLLFSLNFRHKKAPTNVEAFLHHSLLLEVIMVPEARLFLITESGTPDVQQEREGFYL</sequence>
<evidence type="ECO:0000313" key="1">
    <source>
        <dbReference type="EMBL" id="RPA22847.1"/>
    </source>
</evidence>
<dbReference type="AlphaFoldDB" id="A0A3N4DE89"/>
<dbReference type="EMBL" id="RKKB01000025">
    <property type="protein sequence ID" value="RPA22847.1"/>
    <property type="molecule type" value="Genomic_DNA"/>
</dbReference>
<reference evidence="2" key="1">
    <citation type="submission" date="2018-11" db="EMBL/GenBank/DDBJ databases">
        <title>Shewanella sp. R106.</title>
        <authorList>
            <person name="Hwang Y.J."/>
            <person name="Hwang C.Y."/>
        </authorList>
    </citation>
    <scope>NUCLEOTIDE SEQUENCE [LARGE SCALE GENOMIC DNA]</scope>
    <source>
        <strain evidence="2">R106</strain>
    </source>
</reference>
<gene>
    <name evidence="1" type="ORF">EGC77_20510</name>
</gene>